<keyword evidence="2" id="KW-1185">Reference proteome</keyword>
<protein>
    <submittedName>
        <fullName evidence="1">Uncharacterized protein</fullName>
    </submittedName>
</protein>
<dbReference type="EMBL" id="JANSHE010005196">
    <property type="protein sequence ID" value="KAJ2972221.1"/>
    <property type="molecule type" value="Genomic_DNA"/>
</dbReference>
<reference evidence="1" key="1">
    <citation type="submission" date="2022-08" db="EMBL/GenBank/DDBJ databases">
        <title>Genome Sequence of Pycnoporus sanguineus.</title>
        <authorList>
            <person name="Buettner E."/>
        </authorList>
    </citation>
    <scope>NUCLEOTIDE SEQUENCE</scope>
    <source>
        <strain evidence="1">CG-C14</strain>
    </source>
</reference>
<evidence type="ECO:0000313" key="1">
    <source>
        <dbReference type="EMBL" id="KAJ2972221.1"/>
    </source>
</evidence>
<organism evidence="1 2">
    <name type="scientific">Trametes sanguinea</name>
    <dbReference type="NCBI Taxonomy" id="158606"/>
    <lineage>
        <taxon>Eukaryota</taxon>
        <taxon>Fungi</taxon>
        <taxon>Dikarya</taxon>
        <taxon>Basidiomycota</taxon>
        <taxon>Agaricomycotina</taxon>
        <taxon>Agaricomycetes</taxon>
        <taxon>Polyporales</taxon>
        <taxon>Polyporaceae</taxon>
        <taxon>Trametes</taxon>
    </lineage>
</organism>
<sequence length="181" mass="19607">MPVDKDVPPIPQPQKDMPSRPRIARKTVPSVPEHDSHPKEADAAPKNLDDAYADDATRPVDDALSVRTRASESDAQSVMGMAIGDESSAVSPSPLSPPTTTSPRAQPGSRRSFAHCTSSYKPRAPPTVAVTAIIDDERAIPKACDRDRESGHWQLSTVTMRPVQMRASTLLHLPSNHYRAA</sequence>
<evidence type="ECO:0000313" key="2">
    <source>
        <dbReference type="Proteomes" id="UP001144978"/>
    </source>
</evidence>
<accession>A0ACC1N150</accession>
<proteinExistence type="predicted"/>
<dbReference type="Proteomes" id="UP001144978">
    <property type="component" value="Unassembled WGS sequence"/>
</dbReference>
<name>A0ACC1N150_9APHY</name>
<gene>
    <name evidence="1" type="ORF">NUW54_g12318</name>
</gene>
<comment type="caution">
    <text evidence="1">The sequence shown here is derived from an EMBL/GenBank/DDBJ whole genome shotgun (WGS) entry which is preliminary data.</text>
</comment>